<dbReference type="RefSeq" id="XP_001319453.1">
    <property type="nucleotide sequence ID" value="XM_001319418.1"/>
</dbReference>
<keyword evidence="11" id="KW-0472">Membrane</keyword>
<keyword evidence="4" id="KW-0808">Transferase</keyword>
<proteinExistence type="predicted"/>
<keyword evidence="6" id="KW-0732">Signal</keyword>
<evidence type="ECO:0000256" key="14">
    <source>
        <dbReference type="ARBA" id="ARBA00023170"/>
    </source>
</evidence>
<evidence type="ECO:0000256" key="4">
    <source>
        <dbReference type="ARBA" id="ARBA00022679"/>
    </source>
</evidence>
<gene>
    <name evidence="17" type="ORF">TVAG_050460</name>
</gene>
<evidence type="ECO:0000256" key="7">
    <source>
        <dbReference type="ARBA" id="ARBA00022741"/>
    </source>
</evidence>
<evidence type="ECO:0000256" key="6">
    <source>
        <dbReference type="ARBA" id="ARBA00022729"/>
    </source>
</evidence>
<evidence type="ECO:0000256" key="12">
    <source>
        <dbReference type="ARBA" id="ARBA00023137"/>
    </source>
</evidence>
<keyword evidence="18" id="KW-1185">Reference proteome</keyword>
<dbReference type="AlphaFoldDB" id="A2EJH3"/>
<evidence type="ECO:0000259" key="16">
    <source>
        <dbReference type="Pfam" id="PF12810"/>
    </source>
</evidence>
<organism evidence="17 18">
    <name type="scientific">Trichomonas vaginalis (strain ATCC PRA-98 / G3)</name>
    <dbReference type="NCBI Taxonomy" id="412133"/>
    <lineage>
        <taxon>Eukaryota</taxon>
        <taxon>Metamonada</taxon>
        <taxon>Parabasalia</taxon>
        <taxon>Trichomonadida</taxon>
        <taxon>Trichomonadidae</taxon>
        <taxon>Trichomonas</taxon>
    </lineage>
</organism>
<evidence type="ECO:0000256" key="15">
    <source>
        <dbReference type="ARBA" id="ARBA00023180"/>
    </source>
</evidence>
<keyword evidence="10" id="KW-1133">Transmembrane helix</keyword>
<sequence length="329" mass="34297">MALLYLLQSPEKGQLNVTISDEKEYTFNYPCESLFECTPYIVTFSPGYYTLETWGAQGGSYHNGNGGKGGYSRGTIFLKQATNGFLYIGGQGTANHTEGPQNGGYNGGGHGHFSSPSYGSGGGGGTDIRLLSNTLYHRIIVSGGGGGSGFGYAFTKNYYATHNTGGYGGGDKGADSTTNPSYRGFESYGGNQTNPGGVNLEKEKTIPTEFGLGGSNTGGAGGYSSPGGGGGWYEGGAPGGLGFGAAGGSGYLLTENSYKPPGYKLGPDYYLTNTLSLNDTRAGNGMIKITIVKLTGWQIKNCKFYCSNCFSLSPVLSYVLSFAILFDFS</sequence>
<keyword evidence="3" id="KW-1003">Cell membrane</keyword>
<evidence type="ECO:0000256" key="10">
    <source>
        <dbReference type="ARBA" id="ARBA00022989"/>
    </source>
</evidence>
<reference evidence="17" key="1">
    <citation type="submission" date="2006-10" db="EMBL/GenBank/DDBJ databases">
        <authorList>
            <person name="Amadeo P."/>
            <person name="Zhao Q."/>
            <person name="Wortman J."/>
            <person name="Fraser-Liggett C."/>
            <person name="Carlton J."/>
        </authorList>
    </citation>
    <scope>NUCLEOTIDE SEQUENCE</scope>
    <source>
        <strain evidence="17">G3</strain>
    </source>
</reference>
<dbReference type="Proteomes" id="UP000001542">
    <property type="component" value="Unassembled WGS sequence"/>
</dbReference>
<dbReference type="SMR" id="A2EJH3"/>
<keyword evidence="13" id="KW-1015">Disulfide bond</keyword>
<evidence type="ECO:0000256" key="9">
    <source>
        <dbReference type="ARBA" id="ARBA00022840"/>
    </source>
</evidence>
<dbReference type="VEuPathDB" id="TrichDB:TVAGG3_0389840"/>
<accession>A2EJH3</accession>
<evidence type="ECO:0000256" key="3">
    <source>
        <dbReference type="ARBA" id="ARBA00022475"/>
    </source>
</evidence>
<protein>
    <recommendedName>
        <fullName evidence="2">receptor protein-tyrosine kinase</fullName>
        <ecNumber evidence="2">2.7.10.1</ecNumber>
    </recommendedName>
</protein>
<evidence type="ECO:0000313" key="18">
    <source>
        <dbReference type="Proteomes" id="UP000001542"/>
    </source>
</evidence>
<name>A2EJH3_TRIV3</name>
<dbReference type="EC" id="2.7.10.1" evidence="2"/>
<evidence type="ECO:0000256" key="13">
    <source>
        <dbReference type="ARBA" id="ARBA00023157"/>
    </source>
</evidence>
<comment type="subcellular location">
    <subcellularLocation>
        <location evidence="1">Cell membrane</location>
        <topology evidence="1">Single-pass type I membrane protein</topology>
    </subcellularLocation>
</comment>
<reference evidence="17" key="2">
    <citation type="journal article" date="2007" name="Science">
        <title>Draft genome sequence of the sexually transmitted pathogen Trichomonas vaginalis.</title>
        <authorList>
            <person name="Carlton J.M."/>
            <person name="Hirt R.P."/>
            <person name="Silva J.C."/>
            <person name="Delcher A.L."/>
            <person name="Schatz M."/>
            <person name="Zhao Q."/>
            <person name="Wortman J.R."/>
            <person name="Bidwell S.L."/>
            <person name="Alsmark U.C.M."/>
            <person name="Besteiro S."/>
            <person name="Sicheritz-Ponten T."/>
            <person name="Noel C.J."/>
            <person name="Dacks J.B."/>
            <person name="Foster P.G."/>
            <person name="Simillion C."/>
            <person name="Van de Peer Y."/>
            <person name="Miranda-Saavedra D."/>
            <person name="Barton G.J."/>
            <person name="Westrop G.D."/>
            <person name="Mueller S."/>
            <person name="Dessi D."/>
            <person name="Fiori P.L."/>
            <person name="Ren Q."/>
            <person name="Paulsen I."/>
            <person name="Zhang H."/>
            <person name="Bastida-Corcuera F.D."/>
            <person name="Simoes-Barbosa A."/>
            <person name="Brown M.T."/>
            <person name="Hayes R.D."/>
            <person name="Mukherjee M."/>
            <person name="Okumura C.Y."/>
            <person name="Schneider R."/>
            <person name="Smith A.J."/>
            <person name="Vanacova S."/>
            <person name="Villalvazo M."/>
            <person name="Haas B.J."/>
            <person name="Pertea M."/>
            <person name="Feldblyum T.V."/>
            <person name="Utterback T.R."/>
            <person name="Shu C.L."/>
            <person name="Osoegawa K."/>
            <person name="de Jong P.J."/>
            <person name="Hrdy I."/>
            <person name="Horvathova L."/>
            <person name="Zubacova Z."/>
            <person name="Dolezal P."/>
            <person name="Malik S.B."/>
            <person name="Logsdon J.M. Jr."/>
            <person name="Henze K."/>
            <person name="Gupta A."/>
            <person name="Wang C.C."/>
            <person name="Dunne R.L."/>
            <person name="Upcroft J.A."/>
            <person name="Upcroft P."/>
            <person name="White O."/>
            <person name="Salzberg S.L."/>
            <person name="Tang P."/>
            <person name="Chiu C.-H."/>
            <person name="Lee Y.-S."/>
            <person name="Embley T.M."/>
            <person name="Coombs G.H."/>
            <person name="Mottram J.C."/>
            <person name="Tachezy J."/>
            <person name="Fraser-Liggett C.M."/>
            <person name="Johnson P.J."/>
        </authorList>
    </citation>
    <scope>NUCLEOTIDE SEQUENCE [LARGE SCALE GENOMIC DNA]</scope>
    <source>
        <strain evidence="17">G3</strain>
    </source>
</reference>
<feature type="domain" description="ALK/LTK-like glycine-rich" evidence="16">
    <location>
        <begin position="40"/>
        <end position="291"/>
    </location>
</feature>
<evidence type="ECO:0000256" key="11">
    <source>
        <dbReference type="ARBA" id="ARBA00023136"/>
    </source>
</evidence>
<keyword evidence="15" id="KW-0325">Glycoprotein</keyword>
<dbReference type="VEuPathDB" id="TrichDB:TVAG_050460"/>
<evidence type="ECO:0000256" key="1">
    <source>
        <dbReference type="ARBA" id="ARBA00004251"/>
    </source>
</evidence>
<keyword evidence="8" id="KW-0418">Kinase</keyword>
<dbReference type="Pfam" id="PF12810">
    <property type="entry name" value="ALK_LTK_GRD"/>
    <property type="match status" value="1"/>
</dbReference>
<keyword evidence="14" id="KW-0675">Receptor</keyword>
<dbReference type="EMBL" id="DS113405">
    <property type="protein sequence ID" value="EAY07230.1"/>
    <property type="molecule type" value="Genomic_DNA"/>
</dbReference>
<evidence type="ECO:0000256" key="5">
    <source>
        <dbReference type="ARBA" id="ARBA00022692"/>
    </source>
</evidence>
<evidence type="ECO:0000256" key="8">
    <source>
        <dbReference type="ARBA" id="ARBA00022777"/>
    </source>
</evidence>
<dbReference type="InterPro" id="IPR055163">
    <property type="entry name" value="ALK/LTK-like_GRD"/>
</dbReference>
<keyword evidence="9" id="KW-0067">ATP-binding</keyword>
<keyword evidence="7" id="KW-0547">Nucleotide-binding</keyword>
<evidence type="ECO:0000256" key="2">
    <source>
        <dbReference type="ARBA" id="ARBA00011902"/>
    </source>
</evidence>
<dbReference type="InParanoid" id="A2EJH3"/>
<dbReference type="KEGG" id="tva:4765118"/>
<dbReference type="GO" id="GO:0004714">
    <property type="term" value="F:transmembrane receptor protein tyrosine kinase activity"/>
    <property type="evidence" value="ECO:0007669"/>
    <property type="project" value="UniProtKB-EC"/>
</dbReference>
<dbReference type="GO" id="GO:0005886">
    <property type="term" value="C:plasma membrane"/>
    <property type="evidence" value="ECO:0007669"/>
    <property type="project" value="UniProtKB-SubCell"/>
</dbReference>
<keyword evidence="12" id="KW-0829">Tyrosine-protein kinase</keyword>
<dbReference type="GO" id="GO:0005524">
    <property type="term" value="F:ATP binding"/>
    <property type="evidence" value="ECO:0007669"/>
    <property type="project" value="UniProtKB-KW"/>
</dbReference>
<evidence type="ECO:0000313" key="17">
    <source>
        <dbReference type="EMBL" id="EAY07230.1"/>
    </source>
</evidence>
<keyword evidence="5" id="KW-0812">Transmembrane</keyword>